<sequence>MNKFMLDLRTDFLNLIGKRFRFGATCDDLRISTLTSQYEYRPERKKIVSSFFRVRNGIGCVKGVLRVPQVQSLGPKKARGLEFDKFPQAQPRYYRDHQILPVLEQCEYIR</sequence>
<dbReference type="EMBL" id="HBUF01023357">
    <property type="protein sequence ID" value="CAG6611928.1"/>
    <property type="molecule type" value="Transcribed_RNA"/>
</dbReference>
<dbReference type="EMBL" id="HBUF01023356">
    <property type="protein sequence ID" value="CAG6611926.1"/>
    <property type="molecule type" value="Transcribed_RNA"/>
</dbReference>
<name>A0A8D8LUK4_9HEMI</name>
<protein>
    <submittedName>
        <fullName evidence="1">Uncharacterized protein</fullName>
    </submittedName>
</protein>
<accession>A0A8D8LUK4</accession>
<reference evidence="1" key="1">
    <citation type="submission" date="2021-05" db="EMBL/GenBank/DDBJ databases">
        <authorList>
            <person name="Alioto T."/>
            <person name="Alioto T."/>
            <person name="Gomez Garrido J."/>
        </authorList>
    </citation>
    <scope>NUCLEOTIDE SEQUENCE</scope>
</reference>
<evidence type="ECO:0000313" key="1">
    <source>
        <dbReference type="EMBL" id="CAG6611922.1"/>
    </source>
</evidence>
<dbReference type="AlphaFoldDB" id="A0A8D8LUK4"/>
<organism evidence="1">
    <name type="scientific">Cacopsylla melanoneura</name>
    <dbReference type="NCBI Taxonomy" id="428564"/>
    <lineage>
        <taxon>Eukaryota</taxon>
        <taxon>Metazoa</taxon>
        <taxon>Ecdysozoa</taxon>
        <taxon>Arthropoda</taxon>
        <taxon>Hexapoda</taxon>
        <taxon>Insecta</taxon>
        <taxon>Pterygota</taxon>
        <taxon>Neoptera</taxon>
        <taxon>Paraneoptera</taxon>
        <taxon>Hemiptera</taxon>
        <taxon>Sternorrhyncha</taxon>
        <taxon>Psylloidea</taxon>
        <taxon>Psyllidae</taxon>
        <taxon>Psyllinae</taxon>
        <taxon>Cacopsylla</taxon>
    </lineage>
</organism>
<proteinExistence type="predicted"/>
<dbReference type="EMBL" id="HBUF01023354">
    <property type="protein sequence ID" value="CAG6611922.1"/>
    <property type="molecule type" value="Transcribed_RNA"/>
</dbReference>
<dbReference type="EMBL" id="HBUF01023355">
    <property type="protein sequence ID" value="CAG6611924.1"/>
    <property type="molecule type" value="Transcribed_RNA"/>
</dbReference>